<dbReference type="Proteomes" id="UP000789595">
    <property type="component" value="Unassembled WGS sequence"/>
</dbReference>
<organism evidence="3 4">
    <name type="scientific">Pelagomonas calceolata</name>
    <dbReference type="NCBI Taxonomy" id="35677"/>
    <lineage>
        <taxon>Eukaryota</taxon>
        <taxon>Sar</taxon>
        <taxon>Stramenopiles</taxon>
        <taxon>Ochrophyta</taxon>
        <taxon>Pelagophyceae</taxon>
        <taxon>Pelagomonadales</taxon>
        <taxon>Pelagomonadaceae</taxon>
        <taxon>Pelagomonas</taxon>
    </lineage>
</organism>
<dbReference type="CDD" id="cd22744">
    <property type="entry name" value="OTU"/>
    <property type="match status" value="1"/>
</dbReference>
<reference evidence="3" key="1">
    <citation type="submission" date="2021-11" db="EMBL/GenBank/DDBJ databases">
        <authorList>
            <consortium name="Genoscope - CEA"/>
            <person name="William W."/>
        </authorList>
    </citation>
    <scope>NUCLEOTIDE SEQUENCE</scope>
</reference>
<comment type="caution">
    <text evidence="3">The sequence shown here is derived from an EMBL/GenBank/DDBJ whole genome shotgun (WGS) entry which is preliminary data.</text>
</comment>
<proteinExistence type="predicted"/>
<name>A0A8J2S3V1_9STRA</name>
<sequence>MGGARKRKAPLIEDCAVVPLPQDGDCFYKCIARAYASAGLSASDEANEIMLNDKENEVKRLRRCVSRRVDDGVFAQFAVAHQAGLDDYAFMRRLPDAAALRAKLCVSGAESGATRCVWANEFEISTLCDVLELTALIVDESAAENSRFLVVPGREDKRRLQRRCFVVLLRTARSHYNLGAFDDRSLFEGLHQVPKHVREMFGLPNADRRATPRAPRSRRGPPQSPRSPALDAPPRQSPRRPAKEATPRKKAKVEAPPPPAAAPAKKKPPFRAFEERWERRATHKRSAAAEKQLLAKYGGREFRDDDGAYIISTENLEWSAEEGEWTVLAQKKRKKKEEYEGYVVNAQLRRMIARSLPARDVQRK</sequence>
<protein>
    <recommendedName>
        <fullName evidence="2">OTU domain-containing protein</fullName>
    </recommendedName>
</protein>
<feature type="region of interest" description="Disordered" evidence="1">
    <location>
        <begin position="198"/>
        <end position="270"/>
    </location>
</feature>
<accession>A0A8J2S3V1</accession>
<dbReference type="EMBL" id="CAKKNE010000001">
    <property type="protein sequence ID" value="CAH0364538.1"/>
    <property type="molecule type" value="Genomic_DNA"/>
</dbReference>
<dbReference type="Gene3D" id="3.90.70.80">
    <property type="match status" value="1"/>
</dbReference>
<evidence type="ECO:0000313" key="3">
    <source>
        <dbReference type="EMBL" id="CAH0364538.1"/>
    </source>
</evidence>
<evidence type="ECO:0000259" key="2">
    <source>
        <dbReference type="PROSITE" id="PS50802"/>
    </source>
</evidence>
<dbReference type="PROSITE" id="PS50802">
    <property type="entry name" value="OTU"/>
    <property type="match status" value="1"/>
</dbReference>
<dbReference type="AlphaFoldDB" id="A0A8J2S3V1"/>
<dbReference type="InterPro" id="IPR003323">
    <property type="entry name" value="OTU_dom"/>
</dbReference>
<evidence type="ECO:0000256" key="1">
    <source>
        <dbReference type="SAM" id="MobiDB-lite"/>
    </source>
</evidence>
<gene>
    <name evidence="3" type="ORF">PECAL_1P09050</name>
</gene>
<keyword evidence="4" id="KW-1185">Reference proteome</keyword>
<evidence type="ECO:0000313" key="4">
    <source>
        <dbReference type="Proteomes" id="UP000789595"/>
    </source>
</evidence>
<feature type="domain" description="OTU" evidence="2">
    <location>
        <begin position="15"/>
        <end position="182"/>
    </location>
</feature>